<dbReference type="InterPro" id="IPR024831">
    <property type="entry name" value="Uroplakin-3"/>
</dbReference>
<feature type="chain" id="PRO_5035764784" description="Uroplakin 3b" evidence="2">
    <location>
        <begin position="23"/>
        <end position="280"/>
    </location>
</feature>
<proteinExistence type="predicted"/>
<sequence>MTPMIIYYLKLCLLIATTDVICSDVSTYIPKVAASIQGNVTLSTFVLEQPQCIFTDQYPTEDVWLVVALNSVEPLLTDKDLSTPVSYSSFPTNKFYHTLNVHGFDYPCFNSSVNTLALLQVGSEVNCSNSFCNGPLTSPGPYRVRFVVLNNGVIVAKSNRSDLITLPQAKNASMIDPWPTSRSGGMIVITVILSILLAILLSCLIFALCFGSKNICWHAGLRSGTVLETGTAGSYKSTVAYEAHTNWNNSIQEKNRRHIFSHEQKGSKKSAEAGSYDYVI</sequence>
<protein>
    <recommendedName>
        <fullName evidence="5">Uroplakin 3b</fullName>
    </recommendedName>
</protein>
<evidence type="ECO:0000313" key="3">
    <source>
        <dbReference type="EMBL" id="KAG8451734.1"/>
    </source>
</evidence>
<gene>
    <name evidence="3" type="ORF">GDO86_003796</name>
</gene>
<reference evidence="3" key="1">
    <citation type="thesis" date="2020" institute="ProQuest LLC" country="789 East Eisenhower Parkway, Ann Arbor, MI, USA">
        <title>Comparative Genomics and Chromosome Evolution.</title>
        <authorList>
            <person name="Mudd A.B."/>
        </authorList>
    </citation>
    <scope>NUCLEOTIDE SEQUENCE</scope>
    <source>
        <strain evidence="3">Female2</strain>
        <tissue evidence="3">Blood</tissue>
    </source>
</reference>
<dbReference type="Pfam" id="PF07353">
    <property type="entry name" value="Uroplakin_II"/>
    <property type="match status" value="1"/>
</dbReference>
<keyword evidence="4" id="KW-1185">Reference proteome</keyword>
<evidence type="ECO:0008006" key="5">
    <source>
        <dbReference type="Google" id="ProtNLM"/>
    </source>
</evidence>
<accession>A0A8T2K7D9</accession>
<dbReference type="PANTHER" id="PTHR15446:SF19">
    <property type="entry name" value="UROPLAKIN-3B"/>
    <property type="match status" value="1"/>
</dbReference>
<dbReference type="OrthoDB" id="9939598at2759"/>
<evidence type="ECO:0000256" key="1">
    <source>
        <dbReference type="SAM" id="Phobius"/>
    </source>
</evidence>
<feature type="transmembrane region" description="Helical" evidence="1">
    <location>
        <begin position="186"/>
        <end position="210"/>
    </location>
</feature>
<organism evidence="3 4">
    <name type="scientific">Hymenochirus boettgeri</name>
    <name type="common">Congo dwarf clawed frog</name>
    <dbReference type="NCBI Taxonomy" id="247094"/>
    <lineage>
        <taxon>Eukaryota</taxon>
        <taxon>Metazoa</taxon>
        <taxon>Chordata</taxon>
        <taxon>Craniata</taxon>
        <taxon>Vertebrata</taxon>
        <taxon>Euteleostomi</taxon>
        <taxon>Amphibia</taxon>
        <taxon>Batrachia</taxon>
        <taxon>Anura</taxon>
        <taxon>Pipoidea</taxon>
        <taxon>Pipidae</taxon>
        <taxon>Pipinae</taxon>
        <taxon>Hymenochirus</taxon>
    </lineage>
</organism>
<dbReference type="InterPro" id="IPR009952">
    <property type="entry name" value="Uroplakin-2"/>
</dbReference>
<dbReference type="Proteomes" id="UP000812440">
    <property type="component" value="Chromosome 2"/>
</dbReference>
<keyword evidence="1" id="KW-0812">Transmembrane</keyword>
<dbReference type="EMBL" id="JAACNH010000002">
    <property type="protein sequence ID" value="KAG8451734.1"/>
    <property type="molecule type" value="Genomic_DNA"/>
</dbReference>
<keyword evidence="1" id="KW-0472">Membrane</keyword>
<evidence type="ECO:0000256" key="2">
    <source>
        <dbReference type="SAM" id="SignalP"/>
    </source>
</evidence>
<dbReference type="GO" id="GO:0016020">
    <property type="term" value="C:membrane"/>
    <property type="evidence" value="ECO:0007669"/>
    <property type="project" value="TreeGrafter"/>
</dbReference>
<dbReference type="PANTHER" id="PTHR15446">
    <property type="entry name" value="UROPLAKIN III"/>
    <property type="match status" value="1"/>
</dbReference>
<comment type="caution">
    <text evidence="3">The sequence shown here is derived from an EMBL/GenBank/DDBJ whole genome shotgun (WGS) entry which is preliminary data.</text>
</comment>
<keyword evidence="2" id="KW-0732">Signal</keyword>
<keyword evidence="1" id="KW-1133">Transmembrane helix</keyword>
<feature type="signal peptide" evidence="2">
    <location>
        <begin position="1"/>
        <end position="22"/>
    </location>
</feature>
<evidence type="ECO:0000313" key="4">
    <source>
        <dbReference type="Proteomes" id="UP000812440"/>
    </source>
</evidence>
<dbReference type="AlphaFoldDB" id="A0A8T2K7D9"/>
<name>A0A8T2K7D9_9PIPI</name>